<accession>A0A8H7J375</accession>
<sequence length="495" mass="56189">MATCGLAEAFARLSTSDSRQNALKALFAELTPHEWRFVKSLASNQTFQLDIIGQLPLELVSHVFSYLDTTVPWQLQLVSRLWYEKLRNVTVLKSNLESWYAATVNLQGADLEFCQRKARSVCAFRNGPRSAQPDSSFKISAKLGLTQLLAGDNLIWLDENHHQVRVWNMRSWTSQTFNGTARERIRDVYASEELLVFATHTTAYVAKLDSSGPLRRFRVSNARLLSVITCRGRTVACAGHLQEGLLVYIWNFDTQQGRSINLSHHVTIFSGDLPALTACQSEIGLLLQPGTETIVLCVLNCDMSRNVTGHPKILYYRFTYAGECLHSAEHVLERYDHDQLTHSDRRGLRFVPASYDGLFMLQSRAVCQLQFDESLCAFTTPTYPGLNSTGLRHQSQIVWWRNTFVEAGTERHIVIHRGTACNPCHDPLITYDEPKPMQTEARDRRDLLINDLYIVRPYCDAFHICCYDHTVQLPGKEGILEGVGLWEVMKTSSRA</sequence>
<dbReference type="Proteomes" id="UP000651452">
    <property type="component" value="Unassembled WGS sequence"/>
</dbReference>
<gene>
    <name evidence="1" type="ORF">EKO04_005082</name>
</gene>
<name>A0A8H7J375_9PLEO</name>
<proteinExistence type="predicted"/>
<dbReference type="SUPFAM" id="SSF81383">
    <property type="entry name" value="F-box domain"/>
    <property type="match status" value="1"/>
</dbReference>
<protein>
    <recommendedName>
        <fullName evidence="3">F-box domain-containing protein</fullName>
    </recommendedName>
</protein>
<comment type="caution">
    <text evidence="1">The sequence shown here is derived from an EMBL/GenBank/DDBJ whole genome shotgun (WGS) entry which is preliminary data.</text>
</comment>
<dbReference type="EMBL" id="RZGK01000008">
    <property type="protein sequence ID" value="KAF9697069.1"/>
    <property type="molecule type" value="Genomic_DNA"/>
</dbReference>
<dbReference type="Gene3D" id="1.20.1280.50">
    <property type="match status" value="1"/>
</dbReference>
<evidence type="ECO:0008006" key="3">
    <source>
        <dbReference type="Google" id="ProtNLM"/>
    </source>
</evidence>
<organism evidence="1 2">
    <name type="scientific">Ascochyta lentis</name>
    <dbReference type="NCBI Taxonomy" id="205686"/>
    <lineage>
        <taxon>Eukaryota</taxon>
        <taxon>Fungi</taxon>
        <taxon>Dikarya</taxon>
        <taxon>Ascomycota</taxon>
        <taxon>Pezizomycotina</taxon>
        <taxon>Dothideomycetes</taxon>
        <taxon>Pleosporomycetidae</taxon>
        <taxon>Pleosporales</taxon>
        <taxon>Pleosporineae</taxon>
        <taxon>Didymellaceae</taxon>
        <taxon>Ascochyta</taxon>
    </lineage>
</organism>
<dbReference type="AlphaFoldDB" id="A0A8H7J375"/>
<reference evidence="1" key="2">
    <citation type="submission" date="2020-09" db="EMBL/GenBank/DDBJ databases">
        <title>Reference genome assembly for Australian Ascochyta lentis isolate Al4.</title>
        <authorList>
            <person name="Lee R.C."/>
            <person name="Farfan-Caceres L.M."/>
            <person name="Debler J.W."/>
            <person name="Williams A.H."/>
            <person name="Henares B.M."/>
        </authorList>
    </citation>
    <scope>NUCLEOTIDE SEQUENCE</scope>
    <source>
        <strain evidence="1">Al4</strain>
    </source>
</reference>
<evidence type="ECO:0000313" key="1">
    <source>
        <dbReference type="EMBL" id="KAF9697069.1"/>
    </source>
</evidence>
<dbReference type="InterPro" id="IPR036047">
    <property type="entry name" value="F-box-like_dom_sf"/>
</dbReference>
<reference evidence="1" key="1">
    <citation type="submission" date="2018-12" db="EMBL/GenBank/DDBJ databases">
        <authorList>
            <person name="Syme R.A."/>
            <person name="Farfan-Caceres L."/>
            <person name="Lichtenzveig J."/>
        </authorList>
    </citation>
    <scope>NUCLEOTIDE SEQUENCE</scope>
    <source>
        <strain evidence="1">Al4</strain>
    </source>
</reference>
<evidence type="ECO:0000313" key="2">
    <source>
        <dbReference type="Proteomes" id="UP000651452"/>
    </source>
</evidence>
<dbReference type="OrthoDB" id="5295250at2759"/>
<keyword evidence="2" id="KW-1185">Reference proteome</keyword>